<comment type="caution">
    <text evidence="1">The sequence shown here is derived from an EMBL/GenBank/DDBJ whole genome shotgun (WGS) entry which is preliminary data.</text>
</comment>
<proteinExistence type="predicted"/>
<evidence type="ECO:0000313" key="2">
    <source>
        <dbReference type="Proteomes" id="UP000231456"/>
    </source>
</evidence>
<organism evidence="1 2">
    <name type="scientific">Candidatus Magasanikbacteria bacterium CG_4_9_14_0_2_um_filter_42_11</name>
    <dbReference type="NCBI Taxonomy" id="1974643"/>
    <lineage>
        <taxon>Bacteria</taxon>
        <taxon>Candidatus Magasanikiibacteriota</taxon>
    </lineage>
</organism>
<protein>
    <submittedName>
        <fullName evidence="1">Uncharacterized protein</fullName>
    </submittedName>
</protein>
<accession>A0A2M8F9I2</accession>
<dbReference type="Proteomes" id="UP000231456">
    <property type="component" value="Unassembled WGS sequence"/>
</dbReference>
<name>A0A2M8F9I2_9BACT</name>
<dbReference type="EMBL" id="PFRH01000100">
    <property type="protein sequence ID" value="PJC52387.1"/>
    <property type="molecule type" value="Genomic_DNA"/>
</dbReference>
<gene>
    <name evidence="1" type="ORF">CO030_03100</name>
</gene>
<reference evidence="2" key="1">
    <citation type="submission" date="2017-09" db="EMBL/GenBank/DDBJ databases">
        <title>Depth-based differentiation of microbial function through sediment-hosted aquifers and enrichment of novel symbionts in the deep terrestrial subsurface.</title>
        <authorList>
            <person name="Probst A.J."/>
            <person name="Ladd B."/>
            <person name="Jarett J.K."/>
            <person name="Geller-Mcgrath D.E."/>
            <person name="Sieber C.M.K."/>
            <person name="Emerson J.B."/>
            <person name="Anantharaman K."/>
            <person name="Thomas B.C."/>
            <person name="Malmstrom R."/>
            <person name="Stieglmeier M."/>
            <person name="Klingl A."/>
            <person name="Woyke T."/>
            <person name="Ryan C.M."/>
            <person name="Banfield J.F."/>
        </authorList>
    </citation>
    <scope>NUCLEOTIDE SEQUENCE [LARGE SCALE GENOMIC DNA]</scope>
</reference>
<evidence type="ECO:0000313" key="1">
    <source>
        <dbReference type="EMBL" id="PJC52387.1"/>
    </source>
</evidence>
<sequence length="91" mass="9477">MAGGQASDGRQHPAEAQGELLQVLLGDLVDPLDPSDDVESEDPLSLLVHADRAVIDGCTHDRFEVVANVGQGDGRDGAVSCVHGKSLLQCC</sequence>
<dbReference type="AlphaFoldDB" id="A0A2M8F9I2"/>